<evidence type="ECO:0000256" key="4">
    <source>
        <dbReference type="ARBA" id="ARBA00023102"/>
    </source>
</evidence>
<dbReference type="PANTHER" id="PTHR23133:SF2">
    <property type="entry name" value="IMIDAZOLEGLYCEROL-PHOSPHATE DEHYDRATASE"/>
    <property type="match status" value="1"/>
</dbReference>
<dbReference type="EMBL" id="LNQE01001704">
    <property type="protein sequence ID" value="KUG14089.1"/>
    <property type="molecule type" value="Genomic_DNA"/>
</dbReference>
<evidence type="ECO:0000256" key="1">
    <source>
        <dbReference type="ARBA" id="ARBA00005047"/>
    </source>
</evidence>
<evidence type="ECO:0000256" key="3">
    <source>
        <dbReference type="ARBA" id="ARBA00022605"/>
    </source>
</evidence>
<proteinExistence type="inferred from homology"/>
<dbReference type="GO" id="GO:0000105">
    <property type="term" value="P:L-histidine biosynthetic process"/>
    <property type="evidence" value="ECO:0007669"/>
    <property type="project" value="UniProtKB-UniPathway"/>
</dbReference>
<accession>A0A0W8EZW5</accession>
<keyword evidence="4" id="KW-0368">Histidine biosynthesis</keyword>
<dbReference type="InterPro" id="IPR020565">
    <property type="entry name" value="ImidazoleglycerP_deHydtase_CS"/>
</dbReference>
<keyword evidence="3" id="KW-0028">Amino-acid biosynthesis</keyword>
<evidence type="ECO:0000256" key="2">
    <source>
        <dbReference type="ARBA" id="ARBA00016664"/>
    </source>
</evidence>
<dbReference type="AlphaFoldDB" id="A0A0W8EZW5"/>
<protein>
    <recommendedName>
        <fullName evidence="2">Imidazoleglycerol-phosphate dehydratase</fullName>
    </recommendedName>
</protein>
<dbReference type="GO" id="GO:0004424">
    <property type="term" value="F:imidazoleglycerol-phosphate dehydratase activity"/>
    <property type="evidence" value="ECO:0007669"/>
    <property type="project" value="InterPro"/>
</dbReference>
<dbReference type="NCBIfam" id="NF002111">
    <property type="entry name" value="PRK00951.2-1"/>
    <property type="match status" value="1"/>
</dbReference>
<dbReference type="CDD" id="cd07914">
    <property type="entry name" value="IGPD"/>
    <property type="match status" value="1"/>
</dbReference>
<dbReference type="PANTHER" id="PTHR23133">
    <property type="entry name" value="IMIDAZOLEGLYCEROL-PHOSPHATE DEHYDRATASE HIS7"/>
    <property type="match status" value="1"/>
</dbReference>
<name>A0A0W8EZW5_9ZZZZ</name>
<dbReference type="Gene3D" id="3.30.230.40">
    <property type="entry name" value="Imidazole glycerol phosphate dehydratase, domain 1"/>
    <property type="match status" value="2"/>
</dbReference>
<dbReference type="InterPro" id="IPR038494">
    <property type="entry name" value="IGPD_sf"/>
</dbReference>
<gene>
    <name evidence="6" type="ORF">ASZ90_016280</name>
</gene>
<dbReference type="NCBIfam" id="NF002114">
    <property type="entry name" value="PRK00951.2-4"/>
    <property type="match status" value="1"/>
</dbReference>
<dbReference type="FunFam" id="3.30.230.40:FF:000003">
    <property type="entry name" value="Imidazoleglycerol-phosphate dehydratase HisB"/>
    <property type="match status" value="1"/>
</dbReference>
<dbReference type="UniPathway" id="UPA00031">
    <property type="reaction ID" value="UER00011"/>
</dbReference>
<dbReference type="PROSITE" id="PS00955">
    <property type="entry name" value="IGP_DEHYDRATASE_2"/>
    <property type="match status" value="1"/>
</dbReference>
<reference evidence="6" key="1">
    <citation type="journal article" date="2015" name="Proc. Natl. Acad. Sci. U.S.A.">
        <title>Networks of energetic and metabolic interactions define dynamics in microbial communities.</title>
        <authorList>
            <person name="Embree M."/>
            <person name="Liu J.K."/>
            <person name="Al-Bassam M.M."/>
            <person name="Zengler K."/>
        </authorList>
    </citation>
    <scope>NUCLEOTIDE SEQUENCE</scope>
</reference>
<sequence length="193" mass="21000">MRRAEVSRETKETGISVVLDLDGTGTVRTGTGLPFLDHMLQAMARHGHFDLDCRASGDLAVDSHHTVEDVGLVLGDAIKDCLGDRRGIRRFAHAIVPMDESLATVALDCSGRGYLVFQGCLSQQVIGGIQRDLFEHFFQSLCTRAGLNLHVLFHGRNDHHQLEAVFKAFGIVLSEACSLVPGDHDIPSTKGVL</sequence>
<dbReference type="FunFam" id="3.30.230.40:FF:000001">
    <property type="entry name" value="Imidazoleglycerol-phosphate dehydratase HisB"/>
    <property type="match status" value="1"/>
</dbReference>
<dbReference type="InterPro" id="IPR000807">
    <property type="entry name" value="ImidazoleglycerolP_deHydtase"/>
</dbReference>
<keyword evidence="5 6" id="KW-0456">Lyase</keyword>
<dbReference type="PROSITE" id="PS00954">
    <property type="entry name" value="IGP_DEHYDRATASE_1"/>
    <property type="match status" value="1"/>
</dbReference>
<dbReference type="Pfam" id="PF00475">
    <property type="entry name" value="IGPD"/>
    <property type="match status" value="1"/>
</dbReference>
<organism evidence="6">
    <name type="scientific">hydrocarbon metagenome</name>
    <dbReference type="NCBI Taxonomy" id="938273"/>
    <lineage>
        <taxon>unclassified sequences</taxon>
        <taxon>metagenomes</taxon>
        <taxon>ecological metagenomes</taxon>
    </lineage>
</organism>
<dbReference type="InterPro" id="IPR020568">
    <property type="entry name" value="Ribosomal_Su5_D2-typ_SF"/>
</dbReference>
<comment type="pathway">
    <text evidence="1">Amino-acid biosynthesis; L-histidine biosynthesis; L-histidine from 5-phospho-alpha-D-ribose 1-diphosphate: step 6/9.</text>
</comment>
<evidence type="ECO:0000256" key="5">
    <source>
        <dbReference type="ARBA" id="ARBA00023239"/>
    </source>
</evidence>
<comment type="caution">
    <text evidence="6">The sequence shown here is derived from an EMBL/GenBank/DDBJ whole genome shotgun (WGS) entry which is preliminary data.</text>
</comment>
<dbReference type="SUPFAM" id="SSF54211">
    <property type="entry name" value="Ribosomal protein S5 domain 2-like"/>
    <property type="match status" value="2"/>
</dbReference>
<dbReference type="HAMAP" id="MF_00076">
    <property type="entry name" value="HisB"/>
    <property type="match status" value="1"/>
</dbReference>
<evidence type="ECO:0000313" key="6">
    <source>
        <dbReference type="EMBL" id="KUG14089.1"/>
    </source>
</evidence>